<name>A0A1I3D8M8_9FLAO</name>
<dbReference type="AlphaFoldDB" id="A0A1I3D8M8"/>
<organism evidence="3 4">
    <name type="scientific">Halpernia frigidisoli</name>
    <dbReference type="NCBI Taxonomy" id="1125876"/>
    <lineage>
        <taxon>Bacteria</taxon>
        <taxon>Pseudomonadati</taxon>
        <taxon>Bacteroidota</taxon>
        <taxon>Flavobacteriia</taxon>
        <taxon>Flavobacteriales</taxon>
        <taxon>Weeksellaceae</taxon>
        <taxon>Chryseobacterium group</taxon>
        <taxon>Halpernia</taxon>
    </lineage>
</organism>
<protein>
    <submittedName>
        <fullName evidence="3">Epidermal growth factor receptor substrate 15</fullName>
    </submittedName>
</protein>
<reference evidence="3 4" key="1">
    <citation type="submission" date="2016-10" db="EMBL/GenBank/DDBJ databases">
        <authorList>
            <person name="de Groot N.N."/>
        </authorList>
    </citation>
    <scope>NUCLEOTIDE SEQUENCE [LARGE SCALE GENOMIC DNA]</scope>
    <source>
        <strain evidence="3 4">DSM 26000</strain>
    </source>
</reference>
<keyword evidence="2" id="KW-0732">Signal</keyword>
<feature type="chain" id="PRO_5011606732" evidence="2">
    <location>
        <begin position="24"/>
        <end position="142"/>
    </location>
</feature>
<dbReference type="Pfam" id="PF06476">
    <property type="entry name" value="DUF1090"/>
    <property type="match status" value="1"/>
</dbReference>
<evidence type="ECO:0000256" key="2">
    <source>
        <dbReference type="SAM" id="SignalP"/>
    </source>
</evidence>
<keyword evidence="3" id="KW-0675">Receptor</keyword>
<dbReference type="EMBL" id="FOQT01000001">
    <property type="protein sequence ID" value="SFH82928.1"/>
    <property type="molecule type" value="Genomic_DNA"/>
</dbReference>
<evidence type="ECO:0000256" key="1">
    <source>
        <dbReference type="SAM" id="MobiDB-lite"/>
    </source>
</evidence>
<proteinExistence type="predicted"/>
<feature type="signal peptide" evidence="2">
    <location>
        <begin position="1"/>
        <end position="23"/>
    </location>
</feature>
<sequence>MKKVWLIAAAAGFTFLTSCNKDAKMETVPTDVATVTGENVADAQKDLNENVADAQDAVNQAQKELDEAKAKGDQVLLGAAQTKLDELQAKLDAVKKSAGETIRATNGDMKGANKQLDNTNDAAKEQLKEVEKTAGKVEDKVK</sequence>
<dbReference type="RefSeq" id="WP_090078412.1">
    <property type="nucleotide sequence ID" value="NZ_FOQT01000001.1"/>
</dbReference>
<dbReference type="InterPro" id="IPR009468">
    <property type="entry name" value="DUF1090"/>
</dbReference>
<keyword evidence="4" id="KW-1185">Reference proteome</keyword>
<evidence type="ECO:0000313" key="4">
    <source>
        <dbReference type="Proteomes" id="UP000198931"/>
    </source>
</evidence>
<dbReference type="Gene3D" id="1.20.120.20">
    <property type="entry name" value="Apolipoprotein"/>
    <property type="match status" value="1"/>
</dbReference>
<feature type="compositionally biased region" description="Basic and acidic residues" evidence="1">
    <location>
        <begin position="122"/>
        <end position="142"/>
    </location>
</feature>
<dbReference type="Proteomes" id="UP000198931">
    <property type="component" value="Unassembled WGS sequence"/>
</dbReference>
<dbReference type="PROSITE" id="PS51257">
    <property type="entry name" value="PROKAR_LIPOPROTEIN"/>
    <property type="match status" value="1"/>
</dbReference>
<dbReference type="OrthoDB" id="1260423at2"/>
<accession>A0A1I3D8M8</accession>
<feature type="region of interest" description="Disordered" evidence="1">
    <location>
        <begin position="99"/>
        <end position="142"/>
    </location>
</feature>
<gene>
    <name evidence="3" type="ORF">SAMN05443292_0314</name>
</gene>
<evidence type="ECO:0000313" key="3">
    <source>
        <dbReference type="EMBL" id="SFH82928.1"/>
    </source>
</evidence>